<dbReference type="Pfam" id="PF17820">
    <property type="entry name" value="PDZ_6"/>
    <property type="match status" value="1"/>
</dbReference>
<feature type="transmembrane region" description="Helical" evidence="1">
    <location>
        <begin position="116"/>
        <end position="135"/>
    </location>
</feature>
<feature type="transmembrane region" description="Helical" evidence="1">
    <location>
        <begin position="93"/>
        <end position="110"/>
    </location>
</feature>
<organism evidence="3 4">
    <name type="scientific">Salimicrobium halophilum</name>
    <dbReference type="NCBI Taxonomy" id="86666"/>
    <lineage>
        <taxon>Bacteria</taxon>
        <taxon>Bacillati</taxon>
        <taxon>Bacillota</taxon>
        <taxon>Bacilli</taxon>
        <taxon>Bacillales</taxon>
        <taxon>Bacillaceae</taxon>
        <taxon>Salimicrobium</taxon>
    </lineage>
</organism>
<dbReference type="Gene3D" id="2.30.42.10">
    <property type="match status" value="1"/>
</dbReference>
<dbReference type="SMART" id="SM00228">
    <property type="entry name" value="PDZ"/>
    <property type="match status" value="1"/>
</dbReference>
<protein>
    <submittedName>
        <fullName evidence="3">PDZ domain-containing protein</fullName>
    </submittedName>
</protein>
<dbReference type="SUPFAM" id="SSF50156">
    <property type="entry name" value="PDZ domain-like"/>
    <property type="match status" value="1"/>
</dbReference>
<reference evidence="4" key="1">
    <citation type="submission" date="2016-10" db="EMBL/GenBank/DDBJ databases">
        <authorList>
            <person name="Varghese N."/>
            <person name="Submissions S."/>
        </authorList>
    </citation>
    <scope>NUCLEOTIDE SEQUENCE [LARGE SCALE GENOMIC DNA]</scope>
    <source>
        <strain evidence="4">DSM 4771</strain>
    </source>
</reference>
<proteinExistence type="predicted"/>
<dbReference type="InterPro" id="IPR041489">
    <property type="entry name" value="PDZ_6"/>
</dbReference>
<name>A0A1G8V4T1_9BACI</name>
<feature type="transmembrane region" description="Helical" evidence="1">
    <location>
        <begin position="53"/>
        <end position="86"/>
    </location>
</feature>
<feature type="transmembrane region" description="Helical" evidence="1">
    <location>
        <begin position="12"/>
        <end position="28"/>
    </location>
</feature>
<evidence type="ECO:0000313" key="3">
    <source>
        <dbReference type="EMBL" id="SDJ60847.1"/>
    </source>
</evidence>
<dbReference type="InterPro" id="IPR001478">
    <property type="entry name" value="PDZ"/>
</dbReference>
<evidence type="ECO:0000313" key="4">
    <source>
        <dbReference type="Proteomes" id="UP000199225"/>
    </source>
</evidence>
<keyword evidence="4" id="KW-1185">Reference proteome</keyword>
<evidence type="ECO:0000259" key="2">
    <source>
        <dbReference type="PROSITE" id="PS50106"/>
    </source>
</evidence>
<evidence type="ECO:0000256" key="1">
    <source>
        <dbReference type="SAM" id="Phobius"/>
    </source>
</evidence>
<dbReference type="InterPro" id="IPR036034">
    <property type="entry name" value="PDZ_sf"/>
</dbReference>
<keyword evidence="1" id="KW-0472">Membrane</keyword>
<dbReference type="Proteomes" id="UP000199225">
    <property type="component" value="Unassembled WGS sequence"/>
</dbReference>
<dbReference type="EMBL" id="FNEV01000008">
    <property type="protein sequence ID" value="SDJ60847.1"/>
    <property type="molecule type" value="Genomic_DNA"/>
</dbReference>
<keyword evidence="1" id="KW-1133">Transmembrane helix</keyword>
<dbReference type="STRING" id="86666.SAMN04490247_2491"/>
<accession>A0A1G8V4T1</accession>
<keyword evidence="1" id="KW-0812">Transmembrane</keyword>
<dbReference type="AlphaFoldDB" id="A0A1G8V4T1"/>
<gene>
    <name evidence="3" type="ORF">SAMN04490247_2491</name>
</gene>
<dbReference type="PROSITE" id="PS50106">
    <property type="entry name" value="PDZ"/>
    <property type="match status" value="1"/>
</dbReference>
<sequence>MMAFSRLFMQPLWYMVIAFSLVLTVWRIKKERQMFGVRIHPVLAEWTQTKASILYSLLLSLLFILIGVEVSLAFSFVLAGVALILTLTGGFRWYSFIYIGGVALVAALLLNQFSSWTVPVSVTGVAVLLTGVALFEARHLKQLTMNDTFPERMKGPRGKDIGQHRVRRLQWLPVVTLFPTGGLPEFFYFPLLETGDGYGLIILPLFSVYEWTARAELPSVTAEKLSIGMRNLGVLAMLLVAVSYWVPSVAFAAIGVLVLGRLLLFFKENKTHMSLFHDSTHGLRVLAVVPGSPAAKLGIEAGEIIHKVNGVQVNSEKQMYEQLHFRGAFTKLEIKDRQGEIRHAGRALYESDHHELGLIFVRSNHEWEEDIGFSVE</sequence>
<feature type="domain" description="PDZ" evidence="2">
    <location>
        <begin position="282"/>
        <end position="338"/>
    </location>
</feature>